<accession>A0A8D8ZXU1</accession>
<evidence type="ECO:0000313" key="1">
    <source>
        <dbReference type="EMBL" id="CAG6755929.1"/>
    </source>
</evidence>
<reference evidence="1" key="1">
    <citation type="submission" date="2021-05" db="EMBL/GenBank/DDBJ databases">
        <authorList>
            <person name="Alioto T."/>
            <person name="Alioto T."/>
            <person name="Gomez Garrido J."/>
        </authorList>
    </citation>
    <scope>NUCLEOTIDE SEQUENCE</scope>
</reference>
<sequence length="269" mass="30303">MKICSDLKPPRAVFSPSQAVCLGTLQNLQQLRLEQPLLVHLVNRLIPLKVEILPSETLLLEVDSEVLLPKPNLPHSLAQTQRRLATHRHLRVLFLEPLPLQARVYLVRLPPTVLHSVGVLVLVNLQCLEARRLPVVGVSVPNQRLDSLVDPFLVANRHLDNREVRYLDLAVAQLVEVCSVEEEREEAQAVLVLQALSDSLPGSVQLHQLLAVLHLAAVLPGLEAHPRLEEVHHLVRQARIRYLAPQIPPRPPSRALVQVLEWQRRQIVS</sequence>
<dbReference type="EMBL" id="HBUF01543360">
    <property type="protein sequence ID" value="CAG6755929.1"/>
    <property type="molecule type" value="Transcribed_RNA"/>
</dbReference>
<name>A0A8D8ZXU1_9HEMI</name>
<organism evidence="1">
    <name type="scientific">Cacopsylla melanoneura</name>
    <dbReference type="NCBI Taxonomy" id="428564"/>
    <lineage>
        <taxon>Eukaryota</taxon>
        <taxon>Metazoa</taxon>
        <taxon>Ecdysozoa</taxon>
        <taxon>Arthropoda</taxon>
        <taxon>Hexapoda</taxon>
        <taxon>Insecta</taxon>
        <taxon>Pterygota</taxon>
        <taxon>Neoptera</taxon>
        <taxon>Paraneoptera</taxon>
        <taxon>Hemiptera</taxon>
        <taxon>Sternorrhyncha</taxon>
        <taxon>Psylloidea</taxon>
        <taxon>Psyllidae</taxon>
        <taxon>Psyllinae</taxon>
        <taxon>Cacopsylla</taxon>
    </lineage>
</organism>
<dbReference type="AlphaFoldDB" id="A0A8D8ZXU1"/>
<proteinExistence type="predicted"/>
<protein>
    <submittedName>
        <fullName evidence="1">Uncharacterized protein</fullName>
    </submittedName>
</protein>